<dbReference type="PROSITE" id="PS00194">
    <property type="entry name" value="THIOREDOXIN_1"/>
    <property type="match status" value="1"/>
</dbReference>
<dbReference type="SUPFAM" id="SSF52833">
    <property type="entry name" value="Thioredoxin-like"/>
    <property type="match status" value="1"/>
</dbReference>
<dbReference type="GO" id="GO:0015036">
    <property type="term" value="F:disulfide oxidoreductase activity"/>
    <property type="evidence" value="ECO:0007669"/>
    <property type="project" value="UniProtKB-ARBA"/>
</dbReference>
<keyword evidence="5" id="KW-1185">Reference proteome</keyword>
<accession>A0A2M8S523</accession>
<proteinExistence type="predicted"/>
<gene>
    <name evidence="4" type="ORF">CVP05_02120</name>
</gene>
<dbReference type="GO" id="GO:0005886">
    <property type="term" value="C:plasma membrane"/>
    <property type="evidence" value="ECO:0007669"/>
    <property type="project" value="UniProtKB-SubCell"/>
</dbReference>
<evidence type="ECO:0000256" key="2">
    <source>
        <dbReference type="ARBA" id="ARBA00023284"/>
    </source>
</evidence>
<evidence type="ECO:0000256" key="1">
    <source>
        <dbReference type="ARBA" id="ARBA00004162"/>
    </source>
</evidence>
<sequence length="161" mass="18431">MKNAIFLLLIVQGASFALDWWRQPKIPQQADQILWHDLQQRPFFLAQMSYERPTLVYFWGTWCGYCRLTSPMINELSDSGIPVVTVALRSGDNAAVQHYLAEHQYHFTTVNDPLGQISQHWQVSVTPTIIAVKNGRMLFATTGLTSKWGLKARLFLAEFFA</sequence>
<dbReference type="InterPro" id="IPR050553">
    <property type="entry name" value="Thioredoxin_ResA/DsbE_sf"/>
</dbReference>
<evidence type="ECO:0000259" key="3">
    <source>
        <dbReference type="PROSITE" id="PS51352"/>
    </source>
</evidence>
<name>A0A2M8S523_9PAST</name>
<dbReference type="OrthoDB" id="9796554at2"/>
<reference evidence="4 5" key="1">
    <citation type="submission" date="2017-11" db="EMBL/GenBank/DDBJ databases">
        <title>Reclassification of Bisgaard taxon 7 as Conservatibacter flavescens gen. nov., sp. nov.</title>
        <authorList>
            <person name="Christensen H."/>
        </authorList>
    </citation>
    <scope>NUCLEOTIDE SEQUENCE [LARGE SCALE GENOMIC DNA]</scope>
    <source>
        <strain evidence="4 5">7_4</strain>
    </source>
</reference>
<organism evidence="4 5">
    <name type="scientific">Conservatibacter flavescens</name>
    <dbReference type="NCBI Taxonomy" id="28161"/>
    <lineage>
        <taxon>Bacteria</taxon>
        <taxon>Pseudomonadati</taxon>
        <taxon>Pseudomonadota</taxon>
        <taxon>Gammaproteobacteria</taxon>
        <taxon>Pasteurellales</taxon>
        <taxon>Pasteurellaceae</taxon>
        <taxon>Conservatibacter</taxon>
    </lineage>
</organism>
<protein>
    <submittedName>
        <fullName evidence="4">Protein disulfide oxidoreductase</fullName>
    </submittedName>
</protein>
<dbReference type="CDD" id="cd03011">
    <property type="entry name" value="TlpA_like_ScsD_MtbDsbE"/>
    <property type="match status" value="1"/>
</dbReference>
<dbReference type="Gene3D" id="3.40.30.10">
    <property type="entry name" value="Glutaredoxin"/>
    <property type="match status" value="1"/>
</dbReference>
<dbReference type="Proteomes" id="UP000229329">
    <property type="component" value="Unassembled WGS sequence"/>
</dbReference>
<dbReference type="PROSITE" id="PS51352">
    <property type="entry name" value="THIOREDOXIN_2"/>
    <property type="match status" value="1"/>
</dbReference>
<comment type="caution">
    <text evidence="4">The sequence shown here is derived from an EMBL/GenBank/DDBJ whole genome shotgun (WGS) entry which is preliminary data.</text>
</comment>
<dbReference type="InterPro" id="IPR036249">
    <property type="entry name" value="Thioredoxin-like_sf"/>
</dbReference>
<keyword evidence="2" id="KW-0676">Redox-active center</keyword>
<dbReference type="InterPro" id="IPR017937">
    <property type="entry name" value="Thioredoxin_CS"/>
</dbReference>
<dbReference type="InterPro" id="IPR012336">
    <property type="entry name" value="Thioredoxin-like_fold"/>
</dbReference>
<evidence type="ECO:0000313" key="4">
    <source>
        <dbReference type="EMBL" id="PJG86233.1"/>
    </source>
</evidence>
<dbReference type="EMBL" id="PHHA01000003">
    <property type="protein sequence ID" value="PJG86233.1"/>
    <property type="molecule type" value="Genomic_DNA"/>
</dbReference>
<dbReference type="PANTHER" id="PTHR42852">
    <property type="entry name" value="THIOL:DISULFIDE INTERCHANGE PROTEIN DSBE"/>
    <property type="match status" value="1"/>
</dbReference>
<dbReference type="Pfam" id="PF13905">
    <property type="entry name" value="Thioredoxin_8"/>
    <property type="match status" value="1"/>
</dbReference>
<dbReference type="AlphaFoldDB" id="A0A2M8S523"/>
<dbReference type="InterPro" id="IPR013766">
    <property type="entry name" value="Thioredoxin_domain"/>
</dbReference>
<evidence type="ECO:0000313" key="5">
    <source>
        <dbReference type="Proteomes" id="UP000229329"/>
    </source>
</evidence>
<dbReference type="PANTHER" id="PTHR42852:SF17">
    <property type="entry name" value="THIOREDOXIN-LIKE PROTEIN HI_1115"/>
    <property type="match status" value="1"/>
</dbReference>
<feature type="domain" description="Thioredoxin" evidence="3">
    <location>
        <begin position="7"/>
        <end position="161"/>
    </location>
</feature>
<comment type="subcellular location">
    <subcellularLocation>
        <location evidence="1">Cell membrane</location>
        <topology evidence="1">Single-pass membrane protein</topology>
    </subcellularLocation>
</comment>